<dbReference type="InterPro" id="IPR000120">
    <property type="entry name" value="Amidase"/>
</dbReference>
<proteinExistence type="predicted"/>
<organism evidence="3 4">
    <name type="scientific">Candidatus Segetimicrobium genomatis</name>
    <dbReference type="NCBI Taxonomy" id="2569760"/>
    <lineage>
        <taxon>Bacteria</taxon>
        <taxon>Bacillati</taxon>
        <taxon>Candidatus Sysuimicrobiota</taxon>
        <taxon>Candidatus Sysuimicrobiia</taxon>
        <taxon>Candidatus Sysuimicrobiales</taxon>
        <taxon>Candidatus Segetimicrobiaceae</taxon>
        <taxon>Candidatus Segetimicrobium</taxon>
    </lineage>
</organism>
<evidence type="ECO:0000256" key="1">
    <source>
        <dbReference type="SAM" id="MobiDB-lite"/>
    </source>
</evidence>
<dbReference type="AlphaFoldDB" id="A0A537LJK3"/>
<dbReference type="SUPFAM" id="SSF75304">
    <property type="entry name" value="Amidase signature (AS) enzymes"/>
    <property type="match status" value="1"/>
</dbReference>
<sequence>MIPSVQGLRRTIPERSNPADRGRFPWNPTEPRSSGPARCSDFPPLWASASRRSGRSSSAVWRSCTGPRCRTTRNPPERRAWTFPMREPWDLSLSEAASLIAAGRLSPVDLIESTLGRIERVEPRVQAWARVRAEDAGREARRLAQLQRTGTIVGPLHGIPFGVKDIFNTAGIETACGSRIMAGVVPPADSTAVARLRASGAIILGKTHTTEFAWADPSPARNPWALDHTPGGSSSGSGAALAARMCQGALGSQTSGSIVRPSAFCGVVGLKPTFGRVSRHGVHPLAWTLDHPGPMARTVRDVALILEAIAGPDAHDPATLSAPAPPRYAALLDKHDEGAKGLRIGIPDRYFTDGVDPEAEELYRTALRVLETVGCAIREIRLPPEFEAGMEAHEVIVNAEVAAVHLDRYRARSDDYGSKLRATIETGLQIPAPTYVRAQQVRTVVIRGLRAVLREVDAIATPAALGPAPEGLASTGSPVLNRPFSFTGFPSLSVPCGFTETGLPVGLQLAGRPFDEMTVLRAAAAYEGATGWGRRIPPL</sequence>
<protein>
    <submittedName>
        <fullName evidence="3">Amidase</fullName>
    </submittedName>
</protein>
<dbReference type="InterPro" id="IPR036928">
    <property type="entry name" value="AS_sf"/>
</dbReference>
<dbReference type="Proteomes" id="UP000320393">
    <property type="component" value="Unassembled WGS sequence"/>
</dbReference>
<reference evidence="3 4" key="1">
    <citation type="journal article" date="2019" name="Nat. Microbiol.">
        <title>Mediterranean grassland soil C-N compound turnover is dependent on rainfall and depth, and is mediated by genomically divergent microorganisms.</title>
        <authorList>
            <person name="Diamond S."/>
            <person name="Andeer P.F."/>
            <person name="Li Z."/>
            <person name="Crits-Christoph A."/>
            <person name="Burstein D."/>
            <person name="Anantharaman K."/>
            <person name="Lane K.R."/>
            <person name="Thomas B.C."/>
            <person name="Pan C."/>
            <person name="Northen T.R."/>
            <person name="Banfield J.F."/>
        </authorList>
    </citation>
    <scope>NUCLEOTIDE SEQUENCE [LARGE SCALE GENOMIC DNA]</scope>
    <source>
        <strain evidence="3">NP_5</strain>
    </source>
</reference>
<dbReference type="Gene3D" id="3.90.1300.10">
    <property type="entry name" value="Amidase signature (AS) domain"/>
    <property type="match status" value="1"/>
</dbReference>
<comment type="caution">
    <text evidence="3">The sequence shown here is derived from an EMBL/GenBank/DDBJ whole genome shotgun (WGS) entry which is preliminary data.</text>
</comment>
<dbReference type="InterPro" id="IPR023631">
    <property type="entry name" value="Amidase_dom"/>
</dbReference>
<dbReference type="PANTHER" id="PTHR11895">
    <property type="entry name" value="TRANSAMIDASE"/>
    <property type="match status" value="1"/>
</dbReference>
<dbReference type="EMBL" id="VBAM01000415">
    <property type="protein sequence ID" value="TMJ08208.1"/>
    <property type="molecule type" value="Genomic_DNA"/>
</dbReference>
<dbReference type="GO" id="GO:0003824">
    <property type="term" value="F:catalytic activity"/>
    <property type="evidence" value="ECO:0007669"/>
    <property type="project" value="InterPro"/>
</dbReference>
<evidence type="ECO:0000313" key="4">
    <source>
        <dbReference type="Proteomes" id="UP000320393"/>
    </source>
</evidence>
<feature type="compositionally biased region" description="Basic and acidic residues" evidence="1">
    <location>
        <begin position="11"/>
        <end position="23"/>
    </location>
</feature>
<feature type="domain" description="Amidase" evidence="2">
    <location>
        <begin position="109"/>
        <end position="520"/>
    </location>
</feature>
<evidence type="ECO:0000313" key="3">
    <source>
        <dbReference type="EMBL" id="TMJ08208.1"/>
    </source>
</evidence>
<evidence type="ECO:0000259" key="2">
    <source>
        <dbReference type="Pfam" id="PF01425"/>
    </source>
</evidence>
<gene>
    <name evidence="3" type="ORF">E6H02_10315</name>
</gene>
<feature type="region of interest" description="Disordered" evidence="1">
    <location>
        <begin position="1"/>
        <end position="41"/>
    </location>
</feature>
<accession>A0A537LJK3</accession>
<dbReference type="Pfam" id="PF01425">
    <property type="entry name" value="Amidase"/>
    <property type="match status" value="1"/>
</dbReference>
<dbReference type="PANTHER" id="PTHR11895:SF176">
    <property type="entry name" value="AMIDASE AMID-RELATED"/>
    <property type="match status" value="1"/>
</dbReference>
<name>A0A537LJK3_9BACT</name>